<dbReference type="Proteomes" id="UP001204579">
    <property type="component" value="Unassembled WGS sequence"/>
</dbReference>
<organism evidence="1 2">
    <name type="scientific">Phocaeicola barnesiae</name>
    <dbReference type="NCBI Taxonomy" id="376804"/>
    <lineage>
        <taxon>Bacteria</taxon>
        <taxon>Pseudomonadati</taxon>
        <taxon>Bacteroidota</taxon>
        <taxon>Bacteroidia</taxon>
        <taxon>Bacteroidales</taxon>
        <taxon>Bacteroidaceae</taxon>
        <taxon>Phocaeicola</taxon>
    </lineage>
</organism>
<evidence type="ECO:0000313" key="1">
    <source>
        <dbReference type="EMBL" id="MCR8875204.1"/>
    </source>
</evidence>
<dbReference type="EMBL" id="JANRHJ010000022">
    <property type="protein sequence ID" value="MCR8875204.1"/>
    <property type="molecule type" value="Genomic_DNA"/>
</dbReference>
<reference evidence="1 2" key="1">
    <citation type="submission" date="2022-08" db="EMBL/GenBank/DDBJ databases">
        <authorList>
            <person name="Zeman M."/>
            <person name="Kubasova T."/>
        </authorList>
    </citation>
    <scope>NUCLEOTIDE SEQUENCE [LARGE SCALE GENOMIC DNA]</scope>
    <source>
        <strain evidence="1 2">ET62</strain>
    </source>
</reference>
<accession>A0AAW5NBF3</accession>
<evidence type="ECO:0000313" key="2">
    <source>
        <dbReference type="Proteomes" id="UP001204579"/>
    </source>
</evidence>
<protein>
    <submittedName>
        <fullName evidence="1">Uncharacterized protein</fullName>
    </submittedName>
</protein>
<comment type="caution">
    <text evidence="1">The sequence shown here is derived from an EMBL/GenBank/DDBJ whole genome shotgun (WGS) entry which is preliminary data.</text>
</comment>
<sequence>MDIEQMIKEKRQILSALDKAIDKTFSDDEHIRKEGREELECLRGKDPAVPFFIGYAYEIEYNHTKKAFYAQKAIDEYNNIISYKYAFLDADIKRLKRELNNKS</sequence>
<name>A0AAW5NBF3_9BACT</name>
<keyword evidence="2" id="KW-1185">Reference proteome</keyword>
<gene>
    <name evidence="1" type="ORF">NW209_14530</name>
</gene>
<proteinExistence type="predicted"/>
<dbReference type="RefSeq" id="WP_204428970.1">
    <property type="nucleotide sequence ID" value="NZ_JANRHJ010000022.1"/>
</dbReference>
<dbReference type="AlphaFoldDB" id="A0AAW5NBF3"/>